<dbReference type="Proteomes" id="UP000078343">
    <property type="component" value="Unassembled WGS sequence"/>
</dbReference>
<dbReference type="RefSeq" id="XP_018687572.1">
    <property type="nucleotide sequence ID" value="XM_018843245.1"/>
</dbReference>
<evidence type="ECO:0000313" key="2">
    <source>
        <dbReference type="Proteomes" id="UP000078343"/>
    </source>
</evidence>
<evidence type="ECO:0000313" key="1">
    <source>
        <dbReference type="EMBL" id="OAP54205.1"/>
    </source>
</evidence>
<dbReference type="STRING" id="1367422.A0A178Z553"/>
<name>A0A178Z553_9EURO</name>
<dbReference type="AlphaFoldDB" id="A0A178Z553"/>
<keyword evidence="2" id="KW-1185">Reference proteome</keyword>
<proteinExistence type="predicted"/>
<accession>A0A178Z553</accession>
<organism evidence="1 2">
    <name type="scientific">Fonsecaea erecta</name>
    <dbReference type="NCBI Taxonomy" id="1367422"/>
    <lineage>
        <taxon>Eukaryota</taxon>
        <taxon>Fungi</taxon>
        <taxon>Dikarya</taxon>
        <taxon>Ascomycota</taxon>
        <taxon>Pezizomycotina</taxon>
        <taxon>Eurotiomycetes</taxon>
        <taxon>Chaetothyriomycetidae</taxon>
        <taxon>Chaetothyriales</taxon>
        <taxon>Herpotrichiellaceae</taxon>
        <taxon>Fonsecaea</taxon>
    </lineage>
</organism>
<dbReference type="EMBL" id="LVYI01000015">
    <property type="protein sequence ID" value="OAP54205.1"/>
    <property type="molecule type" value="Genomic_DNA"/>
</dbReference>
<reference evidence="1 2" key="1">
    <citation type="submission" date="2016-04" db="EMBL/GenBank/DDBJ databases">
        <title>Draft genome of Fonsecaea erecta CBS 125763.</title>
        <authorList>
            <person name="Weiss V.A."/>
            <person name="Vicente V.A."/>
            <person name="Raittz R.T."/>
            <person name="Moreno L.F."/>
            <person name="De Souza E.M."/>
            <person name="Pedrosa F.O."/>
            <person name="Steffens M.B."/>
            <person name="Faoro H."/>
            <person name="Tadra-Sfeir M.Z."/>
            <person name="Najafzadeh M.J."/>
            <person name="Felipe M.S."/>
            <person name="Teixeira M."/>
            <person name="Sun J."/>
            <person name="Xi L."/>
            <person name="Gomes R."/>
            <person name="De Azevedo C.M."/>
            <person name="Salgado C.G."/>
            <person name="Da Silva M.B."/>
            <person name="Nascimento M.F."/>
            <person name="Queiroz-Telles F."/>
            <person name="Attili D.S."/>
            <person name="Gorbushina A."/>
        </authorList>
    </citation>
    <scope>NUCLEOTIDE SEQUENCE [LARGE SCALE GENOMIC DNA]</scope>
    <source>
        <strain evidence="1 2">CBS 125763</strain>
    </source>
</reference>
<dbReference type="GeneID" id="30015908"/>
<dbReference type="PANTHER" id="PTHR10622:SF11">
    <property type="entry name" value="HET-DOMAIN-CONTAINING PROTEIN"/>
    <property type="match status" value="1"/>
</dbReference>
<protein>
    <submittedName>
        <fullName evidence="1">Uncharacterized protein</fullName>
    </submittedName>
</protein>
<sequence length="114" mass="13383">MFHRCRDALKCYVYLADVSIPDGENQTEWTWEAAFRNSLWLTRGWTLQKLLAPASVEFFSREEQRLGSRSTIEQQIHEISYIPIAAFRGTPLSQFSVDERMRWAAKPNTKKKED</sequence>
<dbReference type="PANTHER" id="PTHR10622">
    <property type="entry name" value="HET DOMAIN-CONTAINING PROTEIN"/>
    <property type="match status" value="1"/>
</dbReference>
<gene>
    <name evidence="1" type="ORF">AYL99_11740</name>
</gene>
<comment type="caution">
    <text evidence="1">The sequence shown here is derived from an EMBL/GenBank/DDBJ whole genome shotgun (WGS) entry which is preliminary data.</text>
</comment>
<dbReference type="OrthoDB" id="674604at2759"/>